<organism evidence="2 3">
    <name type="scientific">Salipiger profundus</name>
    <dbReference type="NCBI Taxonomy" id="1229727"/>
    <lineage>
        <taxon>Bacteria</taxon>
        <taxon>Pseudomonadati</taxon>
        <taxon>Pseudomonadota</taxon>
        <taxon>Alphaproteobacteria</taxon>
        <taxon>Rhodobacterales</taxon>
        <taxon>Roseobacteraceae</taxon>
        <taxon>Salipiger</taxon>
    </lineage>
</organism>
<evidence type="ECO:0000256" key="1">
    <source>
        <dbReference type="SAM" id="MobiDB-lite"/>
    </source>
</evidence>
<reference evidence="2 3" key="1">
    <citation type="submission" date="2016-03" db="EMBL/GenBank/DDBJ databases">
        <title>Deep-sea bacteria in the southern Pacific.</title>
        <authorList>
            <person name="Tang K."/>
        </authorList>
    </citation>
    <scope>NUCLEOTIDE SEQUENCE [LARGE SCALE GENOMIC DNA]</scope>
    <source>
        <strain evidence="2 3">JLT2016</strain>
    </source>
</reference>
<dbReference type="AlphaFoldDB" id="A0A1U7D0M8"/>
<name>A0A1U7D0M8_9RHOB</name>
<evidence type="ECO:0000313" key="2">
    <source>
        <dbReference type="EMBL" id="APX21704.1"/>
    </source>
</evidence>
<dbReference type="RefSeq" id="WP_076622289.1">
    <property type="nucleotide sequence ID" value="NZ_BMEW01000002.1"/>
</dbReference>
<dbReference type="KEGG" id="tpro:Ga0080559_TMP908"/>
<gene>
    <name evidence="2" type="ORF">Ga0080559_TMP908</name>
</gene>
<dbReference type="EMBL" id="CP014796">
    <property type="protein sequence ID" value="APX21704.1"/>
    <property type="molecule type" value="Genomic_DNA"/>
</dbReference>
<sequence>MPRKSSSASAPTAEIETLRAVDVDIAPGRVRQFPAGWSGTVPKTMADDIAAKGAASRPADKAAPDAEGTAEE</sequence>
<proteinExistence type="predicted"/>
<dbReference type="STRING" id="1229727.Ga0080559_TMP908"/>
<evidence type="ECO:0000313" key="3">
    <source>
        <dbReference type="Proteomes" id="UP000186559"/>
    </source>
</evidence>
<keyword evidence="3" id="KW-1185">Reference proteome</keyword>
<feature type="region of interest" description="Disordered" evidence="1">
    <location>
        <begin position="48"/>
        <end position="72"/>
    </location>
</feature>
<dbReference type="Proteomes" id="UP000186559">
    <property type="component" value="Chromosome"/>
</dbReference>
<protein>
    <submittedName>
        <fullName evidence="2">Uncharacterized protein</fullName>
    </submittedName>
</protein>
<accession>A0A1U7D0M8</accession>